<dbReference type="AlphaFoldDB" id="A0A7W4J0E6"/>
<evidence type="ECO:0000256" key="1">
    <source>
        <dbReference type="ARBA" id="ARBA00004994"/>
    </source>
</evidence>
<dbReference type="InterPro" id="IPR036291">
    <property type="entry name" value="NAD(P)-bd_dom_sf"/>
</dbReference>
<accession>A0A7W4J0E6</accession>
<dbReference type="EMBL" id="JABEQE010000007">
    <property type="protein sequence ID" value="MBB2172360.1"/>
    <property type="molecule type" value="Genomic_DNA"/>
</dbReference>
<evidence type="ECO:0000256" key="2">
    <source>
        <dbReference type="ARBA" id="ARBA00013014"/>
    </source>
</evidence>
<evidence type="ECO:0000256" key="6">
    <source>
        <dbReference type="ARBA" id="ARBA00048793"/>
    </source>
</evidence>
<evidence type="ECO:0000256" key="5">
    <source>
        <dbReference type="ARBA" id="ARBA00032024"/>
    </source>
</evidence>
<dbReference type="PANTHER" id="PTHR21708">
    <property type="entry name" value="PROBABLE 2-DEHYDROPANTOATE 2-REDUCTASE"/>
    <property type="match status" value="1"/>
</dbReference>
<protein>
    <recommendedName>
        <fullName evidence="3">2-dehydropantoate 2-reductase</fullName>
        <ecNumber evidence="2">1.1.1.169</ecNumber>
    </recommendedName>
    <alternativeName>
        <fullName evidence="5">Ketopantoate reductase</fullName>
    </alternativeName>
</protein>
<dbReference type="GO" id="GO:0005737">
    <property type="term" value="C:cytoplasm"/>
    <property type="evidence" value="ECO:0007669"/>
    <property type="project" value="TreeGrafter"/>
</dbReference>
<dbReference type="InterPro" id="IPR013328">
    <property type="entry name" value="6PGD_dom2"/>
</dbReference>
<keyword evidence="4" id="KW-0566">Pantothenate biosynthesis</keyword>
<comment type="pathway">
    <text evidence="1">Cofactor biosynthesis; (R)-pantothenate biosynthesis; (R)-pantoate from 3-methyl-2-oxobutanoate: step 2/2.</text>
</comment>
<dbReference type="InterPro" id="IPR051402">
    <property type="entry name" value="KPR-Related"/>
</dbReference>
<dbReference type="PANTHER" id="PTHR21708:SF45">
    <property type="entry name" value="2-DEHYDROPANTOATE 2-REDUCTASE"/>
    <property type="match status" value="1"/>
</dbReference>
<name>A0A7W4J0E6_9PROT</name>
<evidence type="ECO:0000256" key="4">
    <source>
        <dbReference type="ARBA" id="ARBA00022655"/>
    </source>
</evidence>
<dbReference type="InterPro" id="IPR013752">
    <property type="entry name" value="KPA_reductase"/>
</dbReference>
<comment type="caution">
    <text evidence="9">The sequence shown here is derived from an EMBL/GenBank/DDBJ whole genome shotgun (WGS) entry which is preliminary data.</text>
</comment>
<feature type="domain" description="Ketopantoate reductase N-terminal" evidence="7">
    <location>
        <begin position="6"/>
        <end position="170"/>
    </location>
</feature>
<sequence length="330" mass="34075">MPGLKICVAGVGAMGGMLAGMLARTDVDLSLVARGETLRTLREQGLTVHDGQSARIVRCAANTRAPDTVQDVVILAAKSQQLPALAACVSHAVGPQTLVVPVVNGLPWWMTLPTGSPCGAARACLDPGGELARAFPPARVVGCVAYAFASLDAPAVVRSAKAPTLVLGRVQGGNADDPEVAALVQVLDAAGVVITPSPDIRCDVWAKLAVNLATNPLSVVCEETLGGLVAAPPTRQVVRDMLEEAVTIGRACGFGPLRSVDEQLGSIAVADGHRTSMLQDYQAGRALELDAIGYAVMRVGAVCGVPMPVTATILRLADFKAARPDRQGNR</sequence>
<dbReference type="Gene3D" id="3.40.50.720">
    <property type="entry name" value="NAD(P)-binding Rossmann-like Domain"/>
    <property type="match status" value="1"/>
</dbReference>
<organism evidence="9 10">
    <name type="scientific">Gluconacetobacter asukensis</name>
    <dbReference type="NCBI Taxonomy" id="1017181"/>
    <lineage>
        <taxon>Bacteria</taxon>
        <taxon>Pseudomonadati</taxon>
        <taxon>Pseudomonadota</taxon>
        <taxon>Alphaproteobacteria</taxon>
        <taxon>Acetobacterales</taxon>
        <taxon>Acetobacteraceae</taxon>
        <taxon>Gluconacetobacter</taxon>
    </lineage>
</organism>
<evidence type="ECO:0000313" key="10">
    <source>
        <dbReference type="Proteomes" id="UP000577891"/>
    </source>
</evidence>
<dbReference type="NCBIfam" id="NF005089">
    <property type="entry name" value="PRK06522.1-4"/>
    <property type="match status" value="1"/>
</dbReference>
<dbReference type="SUPFAM" id="SSF51735">
    <property type="entry name" value="NAD(P)-binding Rossmann-fold domains"/>
    <property type="match status" value="1"/>
</dbReference>
<comment type="catalytic activity">
    <reaction evidence="6">
        <text>(R)-pantoate + NADP(+) = 2-dehydropantoate + NADPH + H(+)</text>
        <dbReference type="Rhea" id="RHEA:16233"/>
        <dbReference type="ChEBI" id="CHEBI:11561"/>
        <dbReference type="ChEBI" id="CHEBI:15378"/>
        <dbReference type="ChEBI" id="CHEBI:15980"/>
        <dbReference type="ChEBI" id="CHEBI:57783"/>
        <dbReference type="ChEBI" id="CHEBI:58349"/>
        <dbReference type="EC" id="1.1.1.169"/>
    </reaction>
</comment>
<keyword evidence="10" id="KW-1185">Reference proteome</keyword>
<dbReference type="EC" id="1.1.1.169" evidence="2"/>
<dbReference type="Pfam" id="PF02558">
    <property type="entry name" value="ApbA"/>
    <property type="match status" value="1"/>
</dbReference>
<evidence type="ECO:0000259" key="8">
    <source>
        <dbReference type="Pfam" id="PF08546"/>
    </source>
</evidence>
<dbReference type="RefSeq" id="WP_182978927.1">
    <property type="nucleotide sequence ID" value="NZ_BAABGB010000058.1"/>
</dbReference>
<dbReference type="Pfam" id="PF08546">
    <property type="entry name" value="ApbA_C"/>
    <property type="match status" value="1"/>
</dbReference>
<gene>
    <name evidence="9" type="ORF">HLH35_09555</name>
</gene>
<evidence type="ECO:0000259" key="7">
    <source>
        <dbReference type="Pfam" id="PF02558"/>
    </source>
</evidence>
<dbReference type="GO" id="GO:0015940">
    <property type="term" value="P:pantothenate biosynthetic process"/>
    <property type="evidence" value="ECO:0007669"/>
    <property type="project" value="UniProtKB-UniPathway"/>
</dbReference>
<evidence type="ECO:0000313" key="9">
    <source>
        <dbReference type="EMBL" id="MBB2172360.1"/>
    </source>
</evidence>
<dbReference type="UniPathway" id="UPA00028">
    <property type="reaction ID" value="UER00004"/>
</dbReference>
<reference evidence="9 10" key="1">
    <citation type="submission" date="2020-04" db="EMBL/GenBank/DDBJ databases">
        <title>Description of novel Gluconacetobacter.</title>
        <authorList>
            <person name="Sombolestani A."/>
        </authorList>
    </citation>
    <scope>NUCLEOTIDE SEQUENCE [LARGE SCALE GENOMIC DNA]</scope>
    <source>
        <strain evidence="9 10">LMG 27724</strain>
    </source>
</reference>
<dbReference type="SUPFAM" id="SSF48179">
    <property type="entry name" value="6-phosphogluconate dehydrogenase C-terminal domain-like"/>
    <property type="match status" value="1"/>
</dbReference>
<dbReference type="Gene3D" id="1.10.1040.10">
    <property type="entry name" value="N-(1-d-carboxylethyl)-l-norvaline Dehydrogenase, domain 2"/>
    <property type="match status" value="1"/>
</dbReference>
<proteinExistence type="predicted"/>
<feature type="domain" description="Ketopantoate reductase C-terminal" evidence="8">
    <location>
        <begin position="199"/>
        <end position="319"/>
    </location>
</feature>
<evidence type="ECO:0000256" key="3">
    <source>
        <dbReference type="ARBA" id="ARBA00019465"/>
    </source>
</evidence>
<dbReference type="Proteomes" id="UP000577891">
    <property type="component" value="Unassembled WGS sequence"/>
</dbReference>
<dbReference type="GO" id="GO:0008677">
    <property type="term" value="F:2-dehydropantoate 2-reductase activity"/>
    <property type="evidence" value="ECO:0007669"/>
    <property type="project" value="UniProtKB-EC"/>
</dbReference>
<dbReference type="InterPro" id="IPR013332">
    <property type="entry name" value="KPR_N"/>
</dbReference>
<dbReference type="InterPro" id="IPR008927">
    <property type="entry name" value="6-PGluconate_DH-like_C_sf"/>
</dbReference>